<dbReference type="AlphaFoldDB" id="A0A2P2JFS1"/>
<dbReference type="EMBL" id="GGEC01011812">
    <property type="protein sequence ID" value="MBW92295.1"/>
    <property type="molecule type" value="Transcribed_RNA"/>
</dbReference>
<organism evidence="1">
    <name type="scientific">Rhizophora mucronata</name>
    <name type="common">Asiatic mangrove</name>
    <dbReference type="NCBI Taxonomy" id="61149"/>
    <lineage>
        <taxon>Eukaryota</taxon>
        <taxon>Viridiplantae</taxon>
        <taxon>Streptophyta</taxon>
        <taxon>Embryophyta</taxon>
        <taxon>Tracheophyta</taxon>
        <taxon>Spermatophyta</taxon>
        <taxon>Magnoliopsida</taxon>
        <taxon>eudicotyledons</taxon>
        <taxon>Gunneridae</taxon>
        <taxon>Pentapetalae</taxon>
        <taxon>rosids</taxon>
        <taxon>fabids</taxon>
        <taxon>Malpighiales</taxon>
        <taxon>Rhizophoraceae</taxon>
        <taxon>Rhizophora</taxon>
    </lineage>
</organism>
<name>A0A2P2JFS1_RHIMU</name>
<accession>A0A2P2JFS1</accession>
<proteinExistence type="predicted"/>
<evidence type="ECO:0000313" key="1">
    <source>
        <dbReference type="EMBL" id="MBW92295.1"/>
    </source>
</evidence>
<sequence>MNLLKFLFKLTDKINVYGTHCTSQNYPVSPLWIVYGLIRIWDFQSRAMWCFNGYQGLILEAG</sequence>
<reference evidence="1" key="1">
    <citation type="submission" date="2018-02" db="EMBL/GenBank/DDBJ databases">
        <title>Rhizophora mucronata_Transcriptome.</title>
        <authorList>
            <person name="Meera S.P."/>
            <person name="Sreeshan A."/>
            <person name="Augustine A."/>
        </authorList>
    </citation>
    <scope>NUCLEOTIDE SEQUENCE</scope>
    <source>
        <tissue evidence="1">Leaf</tissue>
    </source>
</reference>
<protein>
    <submittedName>
        <fullName evidence="1">Uncharacterized protein</fullName>
    </submittedName>
</protein>